<reference evidence="2" key="4">
    <citation type="journal article" date="2015" name="G3 (Bethesda)">
        <title>Genome sequences of three phytopathogenic species of the Magnaporthaceae family of fungi.</title>
        <authorList>
            <person name="Okagaki L.H."/>
            <person name="Nunes C.C."/>
            <person name="Sailsbery J."/>
            <person name="Clay B."/>
            <person name="Brown D."/>
            <person name="John T."/>
            <person name="Oh Y."/>
            <person name="Young N."/>
            <person name="Fitzgerald M."/>
            <person name="Haas B.J."/>
            <person name="Zeng Q."/>
            <person name="Young S."/>
            <person name="Adiconis X."/>
            <person name="Fan L."/>
            <person name="Levin J.Z."/>
            <person name="Mitchell T.K."/>
            <person name="Okubara P.A."/>
            <person name="Farman M.L."/>
            <person name="Kohn L.M."/>
            <person name="Birren B."/>
            <person name="Ma L.-J."/>
            <person name="Dean R.A."/>
        </authorList>
    </citation>
    <scope>NUCLEOTIDE SEQUENCE</scope>
    <source>
        <strain evidence="2">R3-111a-1</strain>
    </source>
</reference>
<dbReference type="Proteomes" id="UP000006039">
    <property type="component" value="Unassembled WGS sequence"/>
</dbReference>
<gene>
    <name evidence="2" type="primary">20352881</name>
    <name evidence="1" type="ORF">GGTG_12423</name>
</gene>
<dbReference type="AlphaFoldDB" id="J3PFZ8"/>
<evidence type="ECO:0000313" key="2">
    <source>
        <dbReference type="EnsemblFungi" id="EJT70250"/>
    </source>
</evidence>
<dbReference type="RefSeq" id="XP_009228584.1">
    <property type="nucleotide sequence ID" value="XM_009230320.1"/>
</dbReference>
<protein>
    <recommendedName>
        <fullName evidence="4">NACHT domain-containing protein</fullName>
    </recommendedName>
</protein>
<dbReference type="EMBL" id="GL385402">
    <property type="protein sequence ID" value="EJT70250.1"/>
    <property type="molecule type" value="Genomic_DNA"/>
</dbReference>
<dbReference type="STRING" id="644352.J3PFZ8"/>
<sequence>MAVRDAIVELAGTLDGVFIVVDGLDECSSLGDNEFEMLCQFIASLGSKDLSGAYRVSLERIISQDESSDSLDLRALLWVANSVRRLSREEFHEALIIEEGMEEVTDGDRLGADFSMVEQCADLLILRDNSYELVHSSLGEYLRSLLET</sequence>
<dbReference type="HOGENOM" id="CLU_1758923_0_0_1"/>
<dbReference type="GeneID" id="20352881"/>
<reference evidence="3" key="1">
    <citation type="submission" date="2010-07" db="EMBL/GenBank/DDBJ databases">
        <title>The genome sequence of Gaeumannomyces graminis var. tritici strain R3-111a-1.</title>
        <authorList>
            <consortium name="The Broad Institute Genome Sequencing Platform"/>
            <person name="Ma L.-J."/>
            <person name="Dead R."/>
            <person name="Young S."/>
            <person name="Zeng Q."/>
            <person name="Koehrsen M."/>
            <person name="Alvarado L."/>
            <person name="Berlin A."/>
            <person name="Chapman S.B."/>
            <person name="Chen Z."/>
            <person name="Freedman E."/>
            <person name="Gellesch M."/>
            <person name="Goldberg J."/>
            <person name="Griggs A."/>
            <person name="Gujja S."/>
            <person name="Heilman E.R."/>
            <person name="Heiman D."/>
            <person name="Hepburn T."/>
            <person name="Howarth C."/>
            <person name="Jen D."/>
            <person name="Larson L."/>
            <person name="Mehta T."/>
            <person name="Neiman D."/>
            <person name="Pearson M."/>
            <person name="Roberts A."/>
            <person name="Saif S."/>
            <person name="Shea T."/>
            <person name="Shenoy N."/>
            <person name="Sisk P."/>
            <person name="Stolte C."/>
            <person name="Sykes S."/>
            <person name="Walk T."/>
            <person name="White J."/>
            <person name="Yandava C."/>
            <person name="Haas B."/>
            <person name="Nusbaum C."/>
            <person name="Birren B."/>
        </authorList>
    </citation>
    <scope>NUCLEOTIDE SEQUENCE [LARGE SCALE GENOMIC DNA]</scope>
    <source>
        <strain evidence="3">R3-111a-1</strain>
    </source>
</reference>
<reference evidence="1" key="2">
    <citation type="submission" date="2010-07" db="EMBL/GenBank/DDBJ databases">
        <authorList>
            <consortium name="The Broad Institute Genome Sequencing Platform"/>
            <consortium name="Broad Institute Genome Sequencing Center for Infectious Disease"/>
            <person name="Ma L.-J."/>
            <person name="Dead R."/>
            <person name="Young S."/>
            <person name="Zeng Q."/>
            <person name="Koehrsen M."/>
            <person name="Alvarado L."/>
            <person name="Berlin A."/>
            <person name="Chapman S.B."/>
            <person name="Chen Z."/>
            <person name="Freedman E."/>
            <person name="Gellesch M."/>
            <person name="Goldberg J."/>
            <person name="Griggs A."/>
            <person name="Gujja S."/>
            <person name="Heilman E.R."/>
            <person name="Heiman D."/>
            <person name="Hepburn T."/>
            <person name="Howarth C."/>
            <person name="Jen D."/>
            <person name="Larson L."/>
            <person name="Mehta T."/>
            <person name="Neiman D."/>
            <person name="Pearson M."/>
            <person name="Roberts A."/>
            <person name="Saif S."/>
            <person name="Shea T."/>
            <person name="Shenoy N."/>
            <person name="Sisk P."/>
            <person name="Stolte C."/>
            <person name="Sykes S."/>
            <person name="Walk T."/>
            <person name="White J."/>
            <person name="Yandava C."/>
            <person name="Haas B."/>
            <person name="Nusbaum C."/>
            <person name="Birren B."/>
        </authorList>
    </citation>
    <scope>NUCLEOTIDE SEQUENCE</scope>
    <source>
        <strain evidence="1">R3-111a-1</strain>
    </source>
</reference>
<organism evidence="1">
    <name type="scientific">Gaeumannomyces tritici (strain R3-111a-1)</name>
    <name type="common">Wheat and barley take-all root rot fungus</name>
    <name type="synonym">Gaeumannomyces graminis var. tritici</name>
    <dbReference type="NCBI Taxonomy" id="644352"/>
    <lineage>
        <taxon>Eukaryota</taxon>
        <taxon>Fungi</taxon>
        <taxon>Dikarya</taxon>
        <taxon>Ascomycota</taxon>
        <taxon>Pezizomycotina</taxon>
        <taxon>Sordariomycetes</taxon>
        <taxon>Sordariomycetidae</taxon>
        <taxon>Magnaporthales</taxon>
        <taxon>Magnaporthaceae</taxon>
        <taxon>Gaeumannomyces</taxon>
    </lineage>
</organism>
<dbReference type="OrthoDB" id="7464126at2759"/>
<dbReference type="eggNOG" id="KOG4177">
    <property type="taxonomic scope" value="Eukaryota"/>
</dbReference>
<keyword evidence="3" id="KW-1185">Reference proteome</keyword>
<reference evidence="2" key="5">
    <citation type="submission" date="2018-04" db="UniProtKB">
        <authorList>
            <consortium name="EnsemblFungi"/>
        </authorList>
    </citation>
    <scope>IDENTIFICATION</scope>
    <source>
        <strain evidence="2">R3-111a-1</strain>
    </source>
</reference>
<evidence type="ECO:0008006" key="4">
    <source>
        <dbReference type="Google" id="ProtNLM"/>
    </source>
</evidence>
<accession>J3PFZ8</accession>
<dbReference type="EnsemblFungi" id="EJT70250">
    <property type="protein sequence ID" value="EJT70250"/>
    <property type="gene ID" value="GGTG_12423"/>
</dbReference>
<evidence type="ECO:0000313" key="1">
    <source>
        <dbReference type="EMBL" id="EJT70250.1"/>
    </source>
</evidence>
<proteinExistence type="predicted"/>
<evidence type="ECO:0000313" key="3">
    <source>
        <dbReference type="Proteomes" id="UP000006039"/>
    </source>
</evidence>
<reference evidence="1" key="3">
    <citation type="submission" date="2010-09" db="EMBL/GenBank/DDBJ databases">
        <title>Annotation of Gaeumannomyces graminis var. tritici R3-111a-1.</title>
        <authorList>
            <consortium name="The Broad Institute Genome Sequencing Platform"/>
            <person name="Ma L.-J."/>
            <person name="Dead R."/>
            <person name="Young S.K."/>
            <person name="Zeng Q."/>
            <person name="Gargeya S."/>
            <person name="Fitzgerald M."/>
            <person name="Haas B."/>
            <person name="Abouelleil A."/>
            <person name="Alvarado L."/>
            <person name="Arachchi H.M."/>
            <person name="Berlin A."/>
            <person name="Brown A."/>
            <person name="Chapman S.B."/>
            <person name="Chen Z."/>
            <person name="Dunbar C."/>
            <person name="Freedman E."/>
            <person name="Gearin G."/>
            <person name="Gellesch M."/>
            <person name="Goldberg J."/>
            <person name="Griggs A."/>
            <person name="Gujja S."/>
            <person name="Heiman D."/>
            <person name="Howarth C."/>
            <person name="Larson L."/>
            <person name="Lui A."/>
            <person name="MacDonald P.J.P."/>
            <person name="Mehta T."/>
            <person name="Montmayeur A."/>
            <person name="Murphy C."/>
            <person name="Neiman D."/>
            <person name="Pearson M."/>
            <person name="Priest M."/>
            <person name="Roberts A."/>
            <person name="Saif S."/>
            <person name="Shea T."/>
            <person name="Shenoy N."/>
            <person name="Sisk P."/>
            <person name="Stolte C."/>
            <person name="Sykes S."/>
            <person name="Yandava C."/>
            <person name="Wortman J."/>
            <person name="Nusbaum C."/>
            <person name="Birren B."/>
        </authorList>
    </citation>
    <scope>NUCLEOTIDE SEQUENCE</scope>
    <source>
        <strain evidence="1">R3-111a-1</strain>
    </source>
</reference>
<dbReference type="VEuPathDB" id="FungiDB:GGTG_12423"/>
<name>J3PFZ8_GAET3</name>